<evidence type="ECO:0000256" key="6">
    <source>
        <dbReference type="SAM" id="MobiDB-lite"/>
    </source>
</evidence>
<evidence type="ECO:0000313" key="11">
    <source>
        <dbReference type="Proteomes" id="UP000028058"/>
    </source>
</evidence>
<dbReference type="PANTHER" id="PTHR12670">
    <property type="entry name" value="CERAMIDASE"/>
    <property type="match status" value="1"/>
</dbReference>
<dbReference type="GO" id="GO:0046512">
    <property type="term" value="P:sphingosine biosynthetic process"/>
    <property type="evidence" value="ECO:0007669"/>
    <property type="project" value="TreeGrafter"/>
</dbReference>
<dbReference type="AlphaFoldDB" id="A0A3R7ITU6"/>
<keyword evidence="4" id="KW-0862">Zinc</keyword>
<dbReference type="RefSeq" id="WP_050364394.1">
    <property type="nucleotide sequence ID" value="NZ_CP134822.1"/>
</dbReference>
<dbReference type="Pfam" id="PF04734">
    <property type="entry name" value="Ceramidase_alk"/>
    <property type="match status" value="1"/>
</dbReference>
<dbReference type="InterPro" id="IPR006311">
    <property type="entry name" value="TAT_signal"/>
</dbReference>
<feature type="domain" description="Neutral/alkaline non-lysosomal ceramidase N-terminal" evidence="8">
    <location>
        <begin position="57"/>
        <end position="534"/>
    </location>
</feature>
<evidence type="ECO:0000313" key="10">
    <source>
        <dbReference type="EMBL" id="RKM96074.1"/>
    </source>
</evidence>
<evidence type="ECO:0000259" key="8">
    <source>
        <dbReference type="Pfam" id="PF04734"/>
    </source>
</evidence>
<evidence type="ECO:0000256" key="3">
    <source>
        <dbReference type="PIRSR" id="PIRSR606823-1"/>
    </source>
</evidence>
<dbReference type="EC" id="3.5.1.23" evidence="5"/>
<proteinExistence type="inferred from homology"/>
<feature type="region of interest" description="Disordered" evidence="6">
    <location>
        <begin position="300"/>
        <end position="320"/>
    </location>
</feature>
<evidence type="ECO:0000256" key="5">
    <source>
        <dbReference type="RuleBase" id="RU366019"/>
    </source>
</evidence>
<keyword evidence="4" id="KW-0479">Metal-binding</keyword>
<comment type="similarity">
    <text evidence="1 5">Belongs to the neutral ceramidase family.</text>
</comment>
<dbReference type="Gene3D" id="2.60.40.2300">
    <property type="entry name" value="Neutral/alkaline non-lysosomal ceramidase, C-terminal domain"/>
    <property type="match status" value="1"/>
</dbReference>
<protein>
    <recommendedName>
        <fullName evidence="5">Neutral ceramidase</fullName>
        <ecNumber evidence="5">3.5.1.23</ecNumber>
    </recommendedName>
</protein>
<gene>
    <name evidence="10" type="ORF">SFRA_013960</name>
</gene>
<name>A0A3R7ITU6_9ACTN</name>
<dbReference type="GO" id="GO:0042759">
    <property type="term" value="P:long-chain fatty acid biosynthetic process"/>
    <property type="evidence" value="ECO:0007669"/>
    <property type="project" value="TreeGrafter"/>
</dbReference>
<dbReference type="InterPro" id="IPR031329">
    <property type="entry name" value="NEUT/ALK_ceramidase_N"/>
</dbReference>
<feature type="binding site" evidence="4">
    <location>
        <position position="469"/>
    </location>
    <ligand>
        <name>Zn(2+)</name>
        <dbReference type="ChEBI" id="CHEBI:29105"/>
    </ligand>
</feature>
<feature type="signal peptide" evidence="7">
    <location>
        <begin position="1"/>
        <end position="47"/>
    </location>
</feature>
<dbReference type="OrthoDB" id="6899210at2"/>
<feature type="domain" description="Neutral/alkaline non-lysosomal ceramidase C-terminal" evidence="9">
    <location>
        <begin position="536"/>
        <end position="694"/>
    </location>
</feature>
<keyword evidence="7" id="KW-0732">Signal</keyword>
<keyword evidence="11" id="KW-1185">Reference proteome</keyword>
<dbReference type="EMBL" id="JNAD02000005">
    <property type="protein sequence ID" value="RKM96074.1"/>
    <property type="molecule type" value="Genomic_DNA"/>
</dbReference>
<dbReference type="GO" id="GO:0046514">
    <property type="term" value="P:ceramide catabolic process"/>
    <property type="evidence" value="ECO:0007669"/>
    <property type="project" value="InterPro"/>
</dbReference>
<keyword evidence="5" id="KW-0746">Sphingolipid metabolism</keyword>
<feature type="chain" id="PRO_5043188577" description="Neutral ceramidase" evidence="7">
    <location>
        <begin position="48"/>
        <end position="695"/>
    </location>
</feature>
<dbReference type="PANTHER" id="PTHR12670:SF1">
    <property type="entry name" value="NEUTRAL CERAMIDASE"/>
    <property type="match status" value="1"/>
</dbReference>
<evidence type="ECO:0000259" key="9">
    <source>
        <dbReference type="Pfam" id="PF17048"/>
    </source>
</evidence>
<feature type="binding site" evidence="4">
    <location>
        <position position="148"/>
    </location>
    <ligand>
        <name>Zn(2+)</name>
        <dbReference type="ChEBI" id="CHEBI:29105"/>
    </ligand>
</feature>
<keyword evidence="5" id="KW-0443">Lipid metabolism</keyword>
<feature type="active site" description="Nucleophile" evidence="3">
    <location>
        <position position="307"/>
    </location>
</feature>
<dbReference type="InterPro" id="IPR038445">
    <property type="entry name" value="NCDase_C_sf"/>
</dbReference>
<reference evidence="10 11" key="1">
    <citation type="journal article" date="2014" name="Genome Announc.">
        <title>Draft Genome Sequence of Streptomyces fradiae ATCC 19609, a Strain Highly Sensitive to Antibiotics.</title>
        <authorList>
            <person name="Bekker O.B."/>
            <person name="Klimina K.M."/>
            <person name="Vatlin A.A."/>
            <person name="Zakharevich N.V."/>
            <person name="Kasianov A.S."/>
            <person name="Danilenko V.N."/>
        </authorList>
    </citation>
    <scope>NUCLEOTIDE SEQUENCE [LARGE SCALE GENOMIC DNA]</scope>
    <source>
        <strain evidence="10 11">ATCC 19609</strain>
    </source>
</reference>
<comment type="cofactor">
    <cofactor evidence="4">
        <name>Zn(2+)</name>
        <dbReference type="ChEBI" id="CHEBI:29105"/>
    </cofactor>
    <text evidence="4">Binds 1 zinc ion per subunit.</text>
</comment>
<dbReference type="PROSITE" id="PS51318">
    <property type="entry name" value="TAT"/>
    <property type="match status" value="1"/>
</dbReference>
<dbReference type="GO" id="GO:0016020">
    <property type="term" value="C:membrane"/>
    <property type="evidence" value="ECO:0007669"/>
    <property type="project" value="GOC"/>
</dbReference>
<dbReference type="GO" id="GO:0046872">
    <property type="term" value="F:metal ion binding"/>
    <property type="evidence" value="ECO:0007669"/>
    <property type="project" value="UniProtKB-KW"/>
</dbReference>
<dbReference type="GO" id="GO:0005576">
    <property type="term" value="C:extracellular region"/>
    <property type="evidence" value="ECO:0007669"/>
    <property type="project" value="TreeGrafter"/>
</dbReference>
<sequence length="695" mass="74323">MPIRTTRPADRHPRRAGRAGRPSQRRAVALTAAAATLGSLLLGSATAAPASAAADGYRVGVGIADITGEAAEVGMMGYARLDQETSGIHSRQWARAFAVADGSGGRTVFVSTDLGMIMQGVQQDVIRRLGERYGSRYTDSNVVLSATHTHAAPGGHSHHLLYNLTILGHKKKTYEAIVSGIVRAVAAADADLAPGKVKMATGELDGANVNRSQEAFRRNPAEDRERFPDGVDRSMTVLRFEQEGQPVGMVSWFATHATSMTPENTLISPDNKGYAQYHVEHDVNGVEWGERGRFVAAFPQSNAGDMSPNLREGGAKGPTDDEFENTEIIGKLQADKAVELFNAAKEELTGPIAHRQRYVDFSGVEVGPAYTGDGRTHSTCPAALGQGFTAGAEDGPGPDIAEEGELKPNPLLTVAGAVVAPTPAAVRECQKPKPVFITTGVQKPSWTPQILPLQLVRIGQLTLTAAPAEFTVVAGHRVMDTVAEKLGPSSEHTVFAGYSNAYSGYVTTPEEYDAQHYEGASTHFGRYTLPAYQQEFAKLASSLRSGEPTPSAVRPPWLGNTQLDVKPGVVLDSPPLGKAFGDLAEQPAAGYAPGERAEAVFYTGHPRNNLRGEGTFLEVQRQTANGWRTVATDNDWSTTYRWKRSYAAVSTATTGWEIPADAAPGTYRFVHRGDTRNLLGEIDGFTGVSRTFTVG</sequence>
<feature type="binding site" evidence="4">
    <location>
        <position position="256"/>
    </location>
    <ligand>
        <name>Zn(2+)</name>
        <dbReference type="ChEBI" id="CHEBI:29105"/>
    </ligand>
</feature>
<accession>A0A3R7ITU6</accession>
<feature type="region of interest" description="Disordered" evidence="6">
    <location>
        <begin position="1"/>
        <end position="25"/>
    </location>
</feature>
<evidence type="ECO:0000256" key="2">
    <source>
        <dbReference type="ARBA" id="ARBA00022801"/>
    </source>
</evidence>
<keyword evidence="2 5" id="KW-0378">Hydrolase</keyword>
<dbReference type="GO" id="GO:0017040">
    <property type="term" value="F:N-acylsphingosine amidohydrolase activity"/>
    <property type="evidence" value="ECO:0007669"/>
    <property type="project" value="UniProtKB-UniRule"/>
</dbReference>
<organism evidence="10 11">
    <name type="scientific">Streptomyces xinghaiensis</name>
    <dbReference type="NCBI Taxonomy" id="1038928"/>
    <lineage>
        <taxon>Bacteria</taxon>
        <taxon>Bacillati</taxon>
        <taxon>Actinomycetota</taxon>
        <taxon>Actinomycetes</taxon>
        <taxon>Kitasatosporales</taxon>
        <taxon>Streptomycetaceae</taxon>
        <taxon>Streptomyces</taxon>
    </lineage>
</organism>
<evidence type="ECO:0000256" key="4">
    <source>
        <dbReference type="PIRSR" id="PIRSR606823-2"/>
    </source>
</evidence>
<feature type="binding site" evidence="4">
    <location>
        <position position="505"/>
    </location>
    <ligand>
        <name>Zn(2+)</name>
        <dbReference type="ChEBI" id="CHEBI:29105"/>
    </ligand>
</feature>
<dbReference type="Pfam" id="PF17048">
    <property type="entry name" value="Ceramidse_alk_C"/>
    <property type="match status" value="1"/>
</dbReference>
<dbReference type="InterPro" id="IPR006823">
    <property type="entry name" value="Ceramidase_alk"/>
</dbReference>
<evidence type="ECO:0000256" key="7">
    <source>
        <dbReference type="SAM" id="SignalP"/>
    </source>
</evidence>
<comment type="caution">
    <text evidence="10">The sequence shown here is derived from an EMBL/GenBank/DDBJ whole genome shotgun (WGS) entry which is preliminary data.</text>
</comment>
<dbReference type="Proteomes" id="UP000028058">
    <property type="component" value="Unassembled WGS sequence"/>
</dbReference>
<comment type="catalytic activity">
    <reaction evidence="5">
        <text>an N-acylsphing-4-enine + H2O = sphing-4-enine + a fatty acid</text>
        <dbReference type="Rhea" id="RHEA:20856"/>
        <dbReference type="ChEBI" id="CHEBI:15377"/>
        <dbReference type="ChEBI" id="CHEBI:28868"/>
        <dbReference type="ChEBI" id="CHEBI:52639"/>
        <dbReference type="ChEBI" id="CHEBI:57756"/>
        <dbReference type="EC" id="3.5.1.23"/>
    </reaction>
</comment>
<evidence type="ECO:0000256" key="1">
    <source>
        <dbReference type="ARBA" id="ARBA00009835"/>
    </source>
</evidence>
<dbReference type="InterPro" id="IPR031331">
    <property type="entry name" value="NEUT/ALK_ceramidase_C"/>
</dbReference>